<protein>
    <submittedName>
        <fullName evidence="1">Uncharacterized protein</fullName>
    </submittedName>
</protein>
<evidence type="ECO:0000313" key="1">
    <source>
        <dbReference type="EMBL" id="ETP32791.1"/>
    </source>
</evidence>
<accession>W2YCT7</accession>
<dbReference type="AlphaFoldDB" id="W2YCT7"/>
<comment type="caution">
    <text evidence="1">The sequence shown here is derived from an EMBL/GenBank/DDBJ whole genome shotgun (WGS) entry which is preliminary data.</text>
</comment>
<reference evidence="1 2" key="1">
    <citation type="submission" date="2013-11" db="EMBL/GenBank/DDBJ databases">
        <title>The Genome Sequence of Phytophthora parasitica P10297.</title>
        <authorList>
            <consortium name="The Broad Institute Genomics Platform"/>
            <person name="Russ C."/>
            <person name="Tyler B."/>
            <person name="Panabieres F."/>
            <person name="Shan W."/>
            <person name="Tripathy S."/>
            <person name="Grunwald N."/>
            <person name="Machado M."/>
            <person name="Johnson C.S."/>
            <person name="Walker B."/>
            <person name="Young S.K."/>
            <person name="Zeng Q."/>
            <person name="Gargeya S."/>
            <person name="Fitzgerald M."/>
            <person name="Haas B."/>
            <person name="Abouelleil A."/>
            <person name="Allen A.W."/>
            <person name="Alvarado L."/>
            <person name="Arachchi H.M."/>
            <person name="Berlin A.M."/>
            <person name="Chapman S.B."/>
            <person name="Gainer-Dewar J."/>
            <person name="Goldberg J."/>
            <person name="Griggs A."/>
            <person name="Gujja S."/>
            <person name="Hansen M."/>
            <person name="Howarth C."/>
            <person name="Imamovic A."/>
            <person name="Ireland A."/>
            <person name="Larimer J."/>
            <person name="McCowan C."/>
            <person name="Murphy C."/>
            <person name="Pearson M."/>
            <person name="Poon T.W."/>
            <person name="Priest M."/>
            <person name="Roberts A."/>
            <person name="Saif S."/>
            <person name="Shea T."/>
            <person name="Sisk P."/>
            <person name="Sykes S."/>
            <person name="Wortman J."/>
            <person name="Nusbaum C."/>
            <person name="Birren B."/>
        </authorList>
    </citation>
    <scope>NUCLEOTIDE SEQUENCE [LARGE SCALE GENOMIC DNA]</scope>
    <source>
        <strain evidence="1 2">P10297</strain>
    </source>
</reference>
<gene>
    <name evidence="1" type="ORF">F442_18582</name>
</gene>
<sequence length="156" mass="17307">MVTPQRSSLSPYNVDMATFLNCNRDYVDITQCPKLSTNAAAERLPSNVLVNITQDLDDEFGSLENIFSAASMDLGLSDNEEGTEGLRHQERAGVFVYKFINTCDSDYERSRRQFRLSGGSASSYSFLGFVTNSIYFSPSLALIMSNLIRLGSILAF</sequence>
<evidence type="ECO:0000313" key="2">
    <source>
        <dbReference type="Proteomes" id="UP000018948"/>
    </source>
</evidence>
<dbReference type="Proteomes" id="UP000018948">
    <property type="component" value="Unassembled WGS sequence"/>
</dbReference>
<dbReference type="EMBL" id="ANIY01003934">
    <property type="protein sequence ID" value="ETP32791.1"/>
    <property type="molecule type" value="Genomic_DNA"/>
</dbReference>
<organism evidence="1 2">
    <name type="scientific">Phytophthora nicotianae P10297</name>
    <dbReference type="NCBI Taxonomy" id="1317064"/>
    <lineage>
        <taxon>Eukaryota</taxon>
        <taxon>Sar</taxon>
        <taxon>Stramenopiles</taxon>
        <taxon>Oomycota</taxon>
        <taxon>Peronosporomycetes</taxon>
        <taxon>Peronosporales</taxon>
        <taxon>Peronosporaceae</taxon>
        <taxon>Phytophthora</taxon>
    </lineage>
</organism>
<name>W2YCT7_PHYNI</name>
<proteinExistence type="predicted"/>